<sequence>MDYVPLLRPSRLPAWRSKADFFKPFRSDAGENITPLYNPSLVEHEHEEEDPDLAELNESLAVLVELFPDVQPEVFREMLLSISKESRLQVVTEQLLKKKANYVNGRLRPARRGEAAITQAQMRKSGDDGPLPAEDTFRGENYRKAVKQLLYLEFKNLSHSTIRGVMAEHNDSYTLSRPTLQQLSAKSWRFSLSSLWTKKSPLGASTDHAALHWHVDAPGSDPTPSVKRTGSAVLDRELHELFVEPFLLKKQQERLLADQNYANQLNEAQAEELGAVFDCECCYSSVPFEQIATCSDGSHFLCFDCILRTTTEAVYGQGWARSADLERVTIRCFAPDLKECSGSIPPDLVRRALNDDVWAAFQSRATSDTLSKSRLPLQRCPFCIYGEVDETPVARLRNPRQLGHHILHQSTLEVQASFLALFVLATFLTLPVLLLAAFFYLVTSLFPPAACTIQESWNRVHKRRRGLKFKCFNPSCRKTSCTRCLSQWRDPHACFETEKTSLRTAIEASATAAIKRTCPKCHLSFVKSSGCNKLVCNCGYTMCYICRSEISSKEGYTHFCQHFRPHGGRCSECERCDLYGDEDEGDAIRRAAERAEKAWKEKEGIEMGGGNEEATRAMVDALVGRKGKWWEDALDGAVDALVL</sequence>
<evidence type="ECO:0000256" key="1">
    <source>
        <dbReference type="ARBA" id="ARBA00004906"/>
    </source>
</evidence>
<accession>A0AB34KMH8</accession>
<keyword evidence="6" id="KW-0833">Ubl conjugation pathway</keyword>
<dbReference type="Proteomes" id="UP000803884">
    <property type="component" value="Unassembled WGS sequence"/>
</dbReference>
<keyword evidence="3" id="KW-0479">Metal-binding</keyword>
<keyword evidence="4" id="KW-0677">Repeat</keyword>
<comment type="caution">
    <text evidence="10">The sequence shown here is derived from an EMBL/GenBank/DDBJ whole genome shotgun (WGS) entry which is preliminary data.</text>
</comment>
<keyword evidence="5" id="KW-0863">Zinc-finger</keyword>
<dbReference type="RefSeq" id="XP_069229433.1">
    <property type="nucleotide sequence ID" value="XM_069374037.1"/>
</dbReference>
<gene>
    <name evidence="10" type="ORF">WHR41_05432</name>
</gene>
<dbReference type="InterPro" id="IPR047544">
    <property type="entry name" value="RING-HC_RBR_RNF216"/>
</dbReference>
<keyword evidence="2" id="KW-0808">Transferase</keyword>
<dbReference type="SUPFAM" id="SSF57850">
    <property type="entry name" value="RING/U-box"/>
    <property type="match status" value="1"/>
</dbReference>
<dbReference type="PROSITE" id="PS51873">
    <property type="entry name" value="TRIAD"/>
    <property type="match status" value="1"/>
</dbReference>
<keyword evidence="7" id="KW-0862">Zinc</keyword>
<dbReference type="PANTHER" id="PTHR22770:SF42">
    <property type="entry name" value="FINGER PROTEIN (ZIN), PUTATIVE (AFU_ORTHOLOGUE AFUA_4G03910)-RELATED"/>
    <property type="match status" value="1"/>
</dbReference>
<comment type="pathway">
    <text evidence="1">Protein modification; protein ubiquitination.</text>
</comment>
<keyword evidence="11" id="KW-1185">Reference proteome</keyword>
<dbReference type="GO" id="GO:0016740">
    <property type="term" value="F:transferase activity"/>
    <property type="evidence" value="ECO:0007669"/>
    <property type="project" value="UniProtKB-KW"/>
</dbReference>
<feature type="transmembrane region" description="Helical" evidence="8">
    <location>
        <begin position="418"/>
        <end position="442"/>
    </location>
</feature>
<dbReference type="Pfam" id="PF26112">
    <property type="entry name" value="UBA_RNF216"/>
    <property type="match status" value="1"/>
</dbReference>
<dbReference type="Gene3D" id="1.20.120.1750">
    <property type="match status" value="1"/>
</dbReference>
<evidence type="ECO:0000256" key="6">
    <source>
        <dbReference type="ARBA" id="ARBA00022786"/>
    </source>
</evidence>
<reference evidence="10 11" key="1">
    <citation type="journal article" date="2020" name="Microbiol. Resour. Announc.">
        <title>Draft Genome Sequence of a Cladosporium Species Isolated from the Mesophotic Ascidian Didemnum maculosum.</title>
        <authorList>
            <person name="Gioti A."/>
            <person name="Siaperas R."/>
            <person name="Nikolaivits E."/>
            <person name="Le Goff G."/>
            <person name="Ouazzani J."/>
            <person name="Kotoulas G."/>
            <person name="Topakas E."/>
        </authorList>
    </citation>
    <scope>NUCLEOTIDE SEQUENCE [LARGE SCALE GENOMIC DNA]</scope>
    <source>
        <strain evidence="10 11">TM138-S3</strain>
    </source>
</reference>
<dbReference type="EMBL" id="JAAQHG020000015">
    <property type="protein sequence ID" value="KAL1586328.1"/>
    <property type="molecule type" value="Genomic_DNA"/>
</dbReference>
<keyword evidence="8" id="KW-0812">Transmembrane</keyword>
<dbReference type="CDD" id="cd16630">
    <property type="entry name" value="RING-HC_RBR_RNF216"/>
    <property type="match status" value="1"/>
</dbReference>
<dbReference type="Gene3D" id="3.30.40.10">
    <property type="entry name" value="Zinc/RING finger domain, C3HC4 (zinc finger)"/>
    <property type="match status" value="1"/>
</dbReference>
<evidence type="ECO:0000256" key="2">
    <source>
        <dbReference type="ARBA" id="ARBA00022679"/>
    </source>
</evidence>
<dbReference type="GO" id="GO:0008270">
    <property type="term" value="F:zinc ion binding"/>
    <property type="evidence" value="ECO:0007669"/>
    <property type="project" value="UniProtKB-KW"/>
</dbReference>
<feature type="domain" description="RING-type" evidence="9">
    <location>
        <begin position="275"/>
        <end position="570"/>
    </location>
</feature>
<evidence type="ECO:0000313" key="11">
    <source>
        <dbReference type="Proteomes" id="UP000803884"/>
    </source>
</evidence>
<dbReference type="PANTHER" id="PTHR22770">
    <property type="entry name" value="UBIQUITIN CONJUGATING ENZYME 7 INTERACTING PROTEIN-RELATED"/>
    <property type="match status" value="1"/>
</dbReference>
<dbReference type="InterPro" id="IPR013083">
    <property type="entry name" value="Znf_RING/FYVE/PHD"/>
</dbReference>
<evidence type="ECO:0000256" key="5">
    <source>
        <dbReference type="ARBA" id="ARBA00022771"/>
    </source>
</evidence>
<evidence type="ECO:0000256" key="8">
    <source>
        <dbReference type="SAM" id="Phobius"/>
    </source>
</evidence>
<name>A0AB34KMH8_9PEZI</name>
<dbReference type="CDD" id="cd20353">
    <property type="entry name" value="Rcat_RBR_RNF216"/>
    <property type="match status" value="1"/>
</dbReference>
<evidence type="ECO:0000259" key="9">
    <source>
        <dbReference type="PROSITE" id="PS51873"/>
    </source>
</evidence>
<evidence type="ECO:0000256" key="7">
    <source>
        <dbReference type="ARBA" id="ARBA00022833"/>
    </source>
</evidence>
<keyword evidence="8" id="KW-1133">Transmembrane helix</keyword>
<dbReference type="Pfam" id="PF26200">
    <property type="entry name" value="Rcat_RNF216"/>
    <property type="match status" value="1"/>
</dbReference>
<evidence type="ECO:0000313" key="10">
    <source>
        <dbReference type="EMBL" id="KAL1586328.1"/>
    </source>
</evidence>
<dbReference type="InterPro" id="IPR058758">
    <property type="entry name" value="UBA_RNF216"/>
</dbReference>
<dbReference type="InterPro" id="IPR044066">
    <property type="entry name" value="TRIAD_supradom"/>
</dbReference>
<protein>
    <recommendedName>
        <fullName evidence="9">RING-type domain-containing protein</fullName>
    </recommendedName>
</protein>
<dbReference type="GeneID" id="96006875"/>
<organism evidence="10 11">
    <name type="scientific">Cladosporium halotolerans</name>
    <dbReference type="NCBI Taxonomy" id="1052096"/>
    <lineage>
        <taxon>Eukaryota</taxon>
        <taxon>Fungi</taxon>
        <taxon>Dikarya</taxon>
        <taxon>Ascomycota</taxon>
        <taxon>Pezizomycotina</taxon>
        <taxon>Dothideomycetes</taxon>
        <taxon>Dothideomycetidae</taxon>
        <taxon>Cladosporiales</taxon>
        <taxon>Cladosporiaceae</taxon>
        <taxon>Cladosporium</taxon>
    </lineage>
</organism>
<keyword evidence="8" id="KW-0472">Membrane</keyword>
<dbReference type="InterPro" id="IPR051628">
    <property type="entry name" value="LUBAC_E3_Ligases"/>
</dbReference>
<dbReference type="AlphaFoldDB" id="A0AB34KMH8"/>
<proteinExistence type="predicted"/>
<evidence type="ECO:0000256" key="4">
    <source>
        <dbReference type="ARBA" id="ARBA00022737"/>
    </source>
</evidence>
<dbReference type="InterPro" id="IPR047546">
    <property type="entry name" value="Rcat_RBR_RNF216"/>
</dbReference>
<dbReference type="Pfam" id="PF26191">
    <property type="entry name" value="RING-HC_RBR_RNF216"/>
    <property type="match status" value="1"/>
</dbReference>
<evidence type="ECO:0000256" key="3">
    <source>
        <dbReference type="ARBA" id="ARBA00022723"/>
    </source>
</evidence>